<dbReference type="PANTHER" id="PTHR30304">
    <property type="entry name" value="D-TAGATOSE-1,6-BISPHOSPHATE ALDOLASE"/>
    <property type="match status" value="1"/>
</dbReference>
<name>A0AAW4L3D2_9BACT</name>
<proteinExistence type="predicted"/>
<dbReference type="InterPro" id="IPR013785">
    <property type="entry name" value="Aldolase_TIM"/>
</dbReference>
<protein>
    <submittedName>
        <fullName evidence="1">Class II fructose-bisphosphate aldolase</fullName>
        <ecNumber evidence="1">4.1.2.13</ecNumber>
    </submittedName>
</protein>
<organism evidence="1 2">
    <name type="scientific">Geoanaerobacter pelophilus</name>
    <dbReference type="NCBI Taxonomy" id="60036"/>
    <lineage>
        <taxon>Bacteria</taxon>
        <taxon>Pseudomonadati</taxon>
        <taxon>Thermodesulfobacteriota</taxon>
        <taxon>Desulfuromonadia</taxon>
        <taxon>Geobacterales</taxon>
        <taxon>Geobacteraceae</taxon>
        <taxon>Geoanaerobacter</taxon>
    </lineage>
</organism>
<keyword evidence="2" id="KW-1185">Reference proteome</keyword>
<dbReference type="Gene3D" id="3.20.20.70">
    <property type="entry name" value="Aldolase class I"/>
    <property type="match status" value="1"/>
</dbReference>
<dbReference type="Proteomes" id="UP000811899">
    <property type="component" value="Unassembled WGS sequence"/>
</dbReference>
<dbReference type="InterPro" id="IPR050246">
    <property type="entry name" value="Class_II_FBP_aldolase"/>
</dbReference>
<dbReference type="PANTHER" id="PTHR30304:SF0">
    <property type="entry name" value="D-TAGATOSE-1,6-BISPHOSPHATE ALDOLASE SUBUNIT GATY-RELATED"/>
    <property type="match status" value="1"/>
</dbReference>
<dbReference type="SUPFAM" id="SSF51569">
    <property type="entry name" value="Aldolase"/>
    <property type="match status" value="1"/>
</dbReference>
<keyword evidence="1" id="KW-0456">Lyase</keyword>
<comment type="caution">
    <text evidence="1">The sequence shown here is derived from an EMBL/GenBank/DDBJ whole genome shotgun (WGS) entry which is preliminary data.</text>
</comment>
<sequence length="359" mass="38955">MTNTLLAKVPINIKEKLGSSSCVCPLSGKDVFNALKDEHLIVMGCNPRIMHVIPGIMRAAQELDAVVAFELSRAEGDLDGGYTGLTPESFCSTLLSHAESCRFTKPFVIHADHIFIPDNSQAERDSARSLIEAQIAAGFTSFAMDASCTQLEQNIAIIADLALPIQKAGFGLETELGEVKHVGSESRLTEVSEVTAFLAGLQDKGVCPQLLAIDNGSKSGNYLDGQAVNIDLERTGEIYQAAVQFGVTGLVQHGITGTPLRIVGRFSDYGIRKGNIGTLWQNIAHAGFPLDLMDEMRKWSRENNRDIKHATAVFKQEIDAIPAENCQMISEMAFREAVEFIKAFHAQGSATKLAARFAE</sequence>
<dbReference type="GO" id="GO:0005975">
    <property type="term" value="P:carbohydrate metabolic process"/>
    <property type="evidence" value="ECO:0007669"/>
    <property type="project" value="InterPro"/>
</dbReference>
<dbReference type="GO" id="GO:0004332">
    <property type="term" value="F:fructose-bisphosphate aldolase activity"/>
    <property type="evidence" value="ECO:0007669"/>
    <property type="project" value="UniProtKB-EC"/>
</dbReference>
<evidence type="ECO:0000313" key="1">
    <source>
        <dbReference type="EMBL" id="MBT0664320.1"/>
    </source>
</evidence>
<dbReference type="AlphaFoldDB" id="A0AAW4L3D2"/>
<dbReference type="EMBL" id="JAHCVJ010000003">
    <property type="protein sequence ID" value="MBT0664320.1"/>
    <property type="molecule type" value="Genomic_DNA"/>
</dbReference>
<gene>
    <name evidence="1" type="ORF">KI809_08400</name>
</gene>
<dbReference type="RefSeq" id="WP_214171101.1">
    <property type="nucleotide sequence ID" value="NZ_JAHCVJ010000003.1"/>
</dbReference>
<evidence type="ECO:0000313" key="2">
    <source>
        <dbReference type="Proteomes" id="UP000811899"/>
    </source>
</evidence>
<dbReference type="EC" id="4.1.2.13" evidence="1"/>
<reference evidence="1 2" key="1">
    <citation type="submission" date="2021-05" db="EMBL/GenBank/DDBJ databases">
        <title>The draft genome of Geobacter pelophilus DSM 12255.</title>
        <authorList>
            <person name="Xu Z."/>
            <person name="Masuda Y."/>
            <person name="Itoh H."/>
            <person name="Senoo K."/>
        </authorList>
    </citation>
    <scope>NUCLEOTIDE SEQUENCE [LARGE SCALE GENOMIC DNA]</scope>
    <source>
        <strain evidence="1 2">DSM 12255</strain>
    </source>
</reference>
<dbReference type="Pfam" id="PF01116">
    <property type="entry name" value="F_bP_aldolase"/>
    <property type="match status" value="1"/>
</dbReference>
<accession>A0AAW4L3D2</accession>
<dbReference type="InterPro" id="IPR000771">
    <property type="entry name" value="FBA_II"/>
</dbReference>
<dbReference type="GO" id="GO:0008270">
    <property type="term" value="F:zinc ion binding"/>
    <property type="evidence" value="ECO:0007669"/>
    <property type="project" value="InterPro"/>
</dbReference>